<reference evidence="2" key="1">
    <citation type="submission" date="2023-04" db="EMBL/GenBank/DDBJ databases">
        <title>Black Yeasts Isolated from many extreme environments.</title>
        <authorList>
            <person name="Coleine C."/>
            <person name="Stajich J.E."/>
            <person name="Selbmann L."/>
        </authorList>
    </citation>
    <scope>NUCLEOTIDE SEQUENCE</scope>
    <source>
        <strain evidence="2">CCFEE 5312</strain>
    </source>
</reference>
<sequence length="68" mass="7645">MGYFDTQKDTSTPGQHAEQRSQGNLRSVLQQRVAEFDRCCGDALAVYTDQVVVCAYSAVYFVDKQTTF</sequence>
<protein>
    <submittedName>
        <fullName evidence="2">Uncharacterized protein</fullName>
    </submittedName>
</protein>
<gene>
    <name evidence="2" type="ORF">LTR09_003300</name>
</gene>
<feature type="region of interest" description="Disordered" evidence="1">
    <location>
        <begin position="1"/>
        <end position="24"/>
    </location>
</feature>
<dbReference type="EMBL" id="JAWDJX010000007">
    <property type="protein sequence ID" value="KAK3056064.1"/>
    <property type="molecule type" value="Genomic_DNA"/>
</dbReference>
<feature type="compositionally biased region" description="Polar residues" evidence="1">
    <location>
        <begin position="9"/>
        <end position="24"/>
    </location>
</feature>
<name>A0AAJ0GEN2_9PEZI</name>
<dbReference type="AlphaFoldDB" id="A0AAJ0GEN2"/>
<dbReference type="Proteomes" id="UP001271007">
    <property type="component" value="Unassembled WGS sequence"/>
</dbReference>
<comment type="caution">
    <text evidence="2">The sequence shown here is derived from an EMBL/GenBank/DDBJ whole genome shotgun (WGS) entry which is preliminary data.</text>
</comment>
<proteinExistence type="predicted"/>
<evidence type="ECO:0000313" key="2">
    <source>
        <dbReference type="EMBL" id="KAK3056064.1"/>
    </source>
</evidence>
<evidence type="ECO:0000256" key="1">
    <source>
        <dbReference type="SAM" id="MobiDB-lite"/>
    </source>
</evidence>
<organism evidence="2 3">
    <name type="scientific">Extremus antarcticus</name>
    <dbReference type="NCBI Taxonomy" id="702011"/>
    <lineage>
        <taxon>Eukaryota</taxon>
        <taxon>Fungi</taxon>
        <taxon>Dikarya</taxon>
        <taxon>Ascomycota</taxon>
        <taxon>Pezizomycotina</taxon>
        <taxon>Dothideomycetes</taxon>
        <taxon>Dothideomycetidae</taxon>
        <taxon>Mycosphaerellales</taxon>
        <taxon>Extremaceae</taxon>
        <taxon>Extremus</taxon>
    </lineage>
</organism>
<evidence type="ECO:0000313" key="3">
    <source>
        <dbReference type="Proteomes" id="UP001271007"/>
    </source>
</evidence>
<accession>A0AAJ0GEN2</accession>
<keyword evidence="3" id="KW-1185">Reference proteome</keyword>